<evidence type="ECO:0000313" key="2">
    <source>
        <dbReference type="Proteomes" id="UP000784294"/>
    </source>
</evidence>
<organism evidence="1 2">
    <name type="scientific">Protopolystoma xenopodis</name>
    <dbReference type="NCBI Taxonomy" id="117903"/>
    <lineage>
        <taxon>Eukaryota</taxon>
        <taxon>Metazoa</taxon>
        <taxon>Spiralia</taxon>
        <taxon>Lophotrochozoa</taxon>
        <taxon>Platyhelminthes</taxon>
        <taxon>Monogenea</taxon>
        <taxon>Polyopisthocotylea</taxon>
        <taxon>Polystomatidea</taxon>
        <taxon>Polystomatidae</taxon>
        <taxon>Protopolystoma</taxon>
    </lineage>
</organism>
<accession>A0A448X1X4</accession>
<proteinExistence type="predicted"/>
<reference evidence="1" key="1">
    <citation type="submission" date="2018-11" db="EMBL/GenBank/DDBJ databases">
        <authorList>
            <consortium name="Pathogen Informatics"/>
        </authorList>
    </citation>
    <scope>NUCLEOTIDE SEQUENCE</scope>
</reference>
<evidence type="ECO:0000313" key="1">
    <source>
        <dbReference type="EMBL" id="VEL26070.1"/>
    </source>
</evidence>
<gene>
    <name evidence="1" type="ORF">PXEA_LOCUS19510</name>
</gene>
<sequence length="168" mass="18273">MYSQDKLNDKLDDLFVRDLAQKEDLLKQLLMLLLLDIECSESSLGPLASTAVNAVSDTVTNFITTRGSDENNSILCSDSILWGSLEQDAFRKCRSSGHSAPCLIQSCQPHQPVIKAQSHVDLNSFKASFKDCIASKSEHSADAFLHDFANALVPGSLVSEPLRTGASD</sequence>
<protein>
    <submittedName>
        <fullName evidence="1">Uncharacterized protein</fullName>
    </submittedName>
</protein>
<dbReference type="EMBL" id="CAAALY010077926">
    <property type="protein sequence ID" value="VEL26070.1"/>
    <property type="molecule type" value="Genomic_DNA"/>
</dbReference>
<dbReference type="Proteomes" id="UP000784294">
    <property type="component" value="Unassembled WGS sequence"/>
</dbReference>
<comment type="caution">
    <text evidence="1">The sequence shown here is derived from an EMBL/GenBank/DDBJ whole genome shotgun (WGS) entry which is preliminary data.</text>
</comment>
<dbReference type="AlphaFoldDB" id="A0A448X1X4"/>
<keyword evidence="2" id="KW-1185">Reference proteome</keyword>
<feature type="non-terminal residue" evidence="1">
    <location>
        <position position="1"/>
    </location>
</feature>
<name>A0A448X1X4_9PLAT</name>